<protein>
    <submittedName>
        <fullName evidence="3">Putative alpha beta protein</fullName>
    </submittedName>
</protein>
<dbReference type="KEGG" id="tmn:UCRPA7_1504"/>
<dbReference type="InterPro" id="IPR029058">
    <property type="entry name" value="AB_hydrolase_fold"/>
</dbReference>
<evidence type="ECO:0000259" key="2">
    <source>
        <dbReference type="Pfam" id="PF12146"/>
    </source>
</evidence>
<proteinExistence type="predicted"/>
<sequence>MVRELEGNFKVGQTGLYTKSWLPDETPKAKLVFVHGYSDHIGRYYGFFPYLAEQGIAVYGFDQRGWGRSVTKPAEKGLTGPTSEVIADIAAFTQSVMVAEPTTAPLFVMGHSMGGGEVLTLASMPEYEDSIIRHVRGWILEAPFIAFPESETPSTLKMFAGRLAGRFLPRFHLVHVIPAEYMSRDPDVVQSVKEDKLCHNTGTLEGMAGLLDRTLELVTGKVKLSPEVRSLWGGHGDADMGTSYAASKAWFDKQTTVADKTFKTYEGWFHQLHTEPNKEEFYRDVAEWILARCDSEASAAAVDGNQTQQLPQASDEVKTESKPESKL</sequence>
<evidence type="ECO:0000313" key="4">
    <source>
        <dbReference type="Proteomes" id="UP000014074"/>
    </source>
</evidence>
<organism evidence="3 4">
    <name type="scientific">Phaeoacremonium minimum (strain UCR-PA7)</name>
    <name type="common">Esca disease fungus</name>
    <name type="synonym">Togninia minima</name>
    <dbReference type="NCBI Taxonomy" id="1286976"/>
    <lineage>
        <taxon>Eukaryota</taxon>
        <taxon>Fungi</taxon>
        <taxon>Dikarya</taxon>
        <taxon>Ascomycota</taxon>
        <taxon>Pezizomycotina</taxon>
        <taxon>Sordariomycetes</taxon>
        <taxon>Sordariomycetidae</taxon>
        <taxon>Togniniales</taxon>
        <taxon>Togniniaceae</taxon>
        <taxon>Phaeoacremonium</taxon>
    </lineage>
</organism>
<dbReference type="RefSeq" id="XP_007912275.1">
    <property type="nucleotide sequence ID" value="XM_007914084.1"/>
</dbReference>
<evidence type="ECO:0000256" key="1">
    <source>
        <dbReference type="SAM" id="MobiDB-lite"/>
    </source>
</evidence>
<dbReference type="Pfam" id="PF12146">
    <property type="entry name" value="Hydrolase_4"/>
    <property type="match status" value="1"/>
</dbReference>
<evidence type="ECO:0000313" key="3">
    <source>
        <dbReference type="EMBL" id="EOO02987.1"/>
    </source>
</evidence>
<reference evidence="4" key="1">
    <citation type="journal article" date="2013" name="Genome Announc.">
        <title>Draft genome sequence of the ascomycete Phaeoacremonium aleophilum strain UCR-PA7, a causal agent of the esca disease complex in grapevines.</title>
        <authorList>
            <person name="Blanco-Ulate B."/>
            <person name="Rolshausen P."/>
            <person name="Cantu D."/>
        </authorList>
    </citation>
    <scope>NUCLEOTIDE SEQUENCE [LARGE SCALE GENOMIC DNA]</scope>
    <source>
        <strain evidence="4">UCR-PA7</strain>
    </source>
</reference>
<dbReference type="Gene3D" id="3.40.50.1820">
    <property type="entry name" value="alpha/beta hydrolase"/>
    <property type="match status" value="1"/>
</dbReference>
<feature type="region of interest" description="Disordered" evidence="1">
    <location>
        <begin position="300"/>
        <end position="327"/>
    </location>
</feature>
<feature type="compositionally biased region" description="Basic and acidic residues" evidence="1">
    <location>
        <begin position="315"/>
        <end position="327"/>
    </location>
</feature>
<dbReference type="GeneID" id="19321659"/>
<feature type="domain" description="Serine aminopeptidase S33" evidence="2">
    <location>
        <begin position="26"/>
        <end position="277"/>
    </location>
</feature>
<dbReference type="FunFam" id="3.40.50.1820:FF:000255">
    <property type="entry name" value="Alpha/beta hydrolase, putative"/>
    <property type="match status" value="1"/>
</dbReference>
<dbReference type="SUPFAM" id="SSF53474">
    <property type="entry name" value="alpha/beta-Hydrolases"/>
    <property type="match status" value="1"/>
</dbReference>
<keyword evidence="4" id="KW-1185">Reference proteome</keyword>
<dbReference type="OrthoDB" id="10249433at2759"/>
<dbReference type="PANTHER" id="PTHR11614">
    <property type="entry name" value="PHOSPHOLIPASE-RELATED"/>
    <property type="match status" value="1"/>
</dbReference>
<dbReference type="AlphaFoldDB" id="R8BUE0"/>
<dbReference type="InterPro" id="IPR051044">
    <property type="entry name" value="MAG_DAG_Lipase"/>
</dbReference>
<dbReference type="InterPro" id="IPR022742">
    <property type="entry name" value="Hydrolase_4"/>
</dbReference>
<name>R8BUE0_PHAM7</name>
<dbReference type="HOGENOM" id="CLU_026209_5_1_1"/>
<gene>
    <name evidence="3" type="ORF">UCRPA7_1504</name>
</gene>
<accession>R8BUE0</accession>
<dbReference type="Proteomes" id="UP000014074">
    <property type="component" value="Unassembled WGS sequence"/>
</dbReference>
<dbReference type="EMBL" id="KB932883">
    <property type="protein sequence ID" value="EOO02987.1"/>
    <property type="molecule type" value="Genomic_DNA"/>
</dbReference>
<dbReference type="eggNOG" id="KOG1455">
    <property type="taxonomic scope" value="Eukaryota"/>
</dbReference>